<accession>A0AA39H6X5</accession>
<feature type="domain" description="CNNM transmembrane" evidence="14">
    <location>
        <begin position="119"/>
        <end position="299"/>
    </location>
</feature>
<dbReference type="Pfam" id="PF25562">
    <property type="entry name" value="CNBH_CNNM2_C"/>
    <property type="match status" value="1"/>
</dbReference>
<sequence>MRDDDELSFGYDPIGVCIISPDVPIKVVVYGNRLEHVAQLIFTSTENCSDPARTINAENDFKVHFEHRAVFDLSLPALPENVHVYKMCVKQKTPTNDGILLPIDDARTWFTTEHPPRQHYLPLPIQIGVIAFFLVLSALFSGLTLGLMSLTPMELELVQKSGSQKEQKYAATILPIRRKGNLLLCSLLLGNVIVNSAISILFGDLTSGFLALFISSAGIVIFGEIVPQSICVKKGLAVGAYTIGVTKFFIFLTFPVAWPISKLLDCLLGDEYVAYDRKRLMELIKLNTVNQDGQLAEEFKIAVGAMELYDKVGKDVMTRIEDVFMLPNNTILNAKTVAEIVRTGYTRIPVYMTGDKNCITDILFVKDLALLDPDDNFTVKTVCGYHQHPVKFVLEDTPLKVMLEEFKKGDCHMAIVNRPNGNSFDLVGIVTLEDIVEEILQAEIVDEFDVVTDNVNRTRRKTVHRDLTKFFEKEVPDASVSMQIQIVAVQWLVANEPAFSEQYIDRNVLERLVRTNCKKIDISALKALTGKDFPVLPKTAKLFTKGEISDRFILILEGRAVVTIGQDEMKFDAGPWHSFGNEVLRKMTQNYSTLSRSMSVADGKDFSARRPDLAFVPDYSVIIKDDCTYLEVTASSYVNAYRATLMQREMGKGDLHSSNTSLNGLQEEMHISKQSPAHKFPPNTRSPIRRIQEEAPVIPRLYANLSEARAAVKALNRIERDRREELEDMKDEEQINLLRTKIEEEHDEKF</sequence>
<dbReference type="GO" id="GO:0016323">
    <property type="term" value="C:basolateral plasma membrane"/>
    <property type="evidence" value="ECO:0007669"/>
    <property type="project" value="UniProtKB-SubCell"/>
</dbReference>
<evidence type="ECO:0000256" key="7">
    <source>
        <dbReference type="ARBA" id="ARBA00023122"/>
    </source>
</evidence>
<evidence type="ECO:0000256" key="9">
    <source>
        <dbReference type="PROSITE-ProRule" id="PRU00703"/>
    </source>
</evidence>
<evidence type="ECO:0008006" key="17">
    <source>
        <dbReference type="Google" id="ProtNLM"/>
    </source>
</evidence>
<dbReference type="GO" id="GO:0040026">
    <property type="term" value="P:positive regulation of vulval development"/>
    <property type="evidence" value="ECO:0007669"/>
    <property type="project" value="UniProtKB-ARBA"/>
</dbReference>
<feature type="coiled-coil region" evidence="11">
    <location>
        <begin position="712"/>
        <end position="743"/>
    </location>
</feature>
<dbReference type="GO" id="GO:1905941">
    <property type="term" value="P:positive regulation of gonad development"/>
    <property type="evidence" value="ECO:0007669"/>
    <property type="project" value="UniProtKB-ARBA"/>
</dbReference>
<evidence type="ECO:0000313" key="15">
    <source>
        <dbReference type="EMBL" id="KAK0400372.1"/>
    </source>
</evidence>
<evidence type="ECO:0000259" key="13">
    <source>
        <dbReference type="PROSITE" id="PS51371"/>
    </source>
</evidence>
<keyword evidence="6" id="KW-0813">Transport</keyword>
<dbReference type="GO" id="GO:0022857">
    <property type="term" value="F:transmembrane transporter activity"/>
    <property type="evidence" value="ECO:0007669"/>
    <property type="project" value="TreeGrafter"/>
</dbReference>
<dbReference type="Proteomes" id="UP001175271">
    <property type="component" value="Unassembled WGS sequence"/>
</dbReference>
<comment type="similarity">
    <text evidence="2">Belongs to the ACDP family.</text>
</comment>
<dbReference type="AlphaFoldDB" id="A0AA39H6X5"/>
<organism evidence="15 16">
    <name type="scientific">Steinernema hermaphroditum</name>
    <dbReference type="NCBI Taxonomy" id="289476"/>
    <lineage>
        <taxon>Eukaryota</taxon>
        <taxon>Metazoa</taxon>
        <taxon>Ecdysozoa</taxon>
        <taxon>Nematoda</taxon>
        <taxon>Chromadorea</taxon>
        <taxon>Rhabditida</taxon>
        <taxon>Tylenchina</taxon>
        <taxon>Panagrolaimomorpha</taxon>
        <taxon>Strongyloidoidea</taxon>
        <taxon>Steinernematidae</taxon>
        <taxon>Steinernema</taxon>
    </lineage>
</organism>
<dbReference type="PROSITE" id="PS51846">
    <property type="entry name" value="CNNM"/>
    <property type="match status" value="1"/>
</dbReference>
<keyword evidence="6" id="KW-0406">Ion transport</keyword>
<evidence type="ECO:0000256" key="12">
    <source>
        <dbReference type="SAM" id="Phobius"/>
    </source>
</evidence>
<feature type="transmembrane region" description="Helical" evidence="12">
    <location>
        <begin position="182"/>
        <end position="202"/>
    </location>
</feature>
<keyword evidence="4" id="KW-0677">Repeat</keyword>
<evidence type="ECO:0000256" key="1">
    <source>
        <dbReference type="ARBA" id="ARBA00004554"/>
    </source>
</evidence>
<evidence type="ECO:0000259" key="14">
    <source>
        <dbReference type="PROSITE" id="PS51846"/>
    </source>
</evidence>
<comment type="subcellular location">
    <subcellularLocation>
        <location evidence="1">Basolateral cell membrane</location>
        <topology evidence="1">Multi-pass membrane protein</topology>
    </subcellularLocation>
</comment>
<evidence type="ECO:0000256" key="5">
    <source>
        <dbReference type="ARBA" id="ARBA00022989"/>
    </source>
</evidence>
<keyword evidence="3 10" id="KW-0812">Transmembrane</keyword>
<evidence type="ECO:0000256" key="8">
    <source>
        <dbReference type="ARBA" id="ARBA00023136"/>
    </source>
</evidence>
<keyword evidence="11" id="KW-0175">Coiled coil</keyword>
<dbReference type="InterPro" id="IPR044751">
    <property type="entry name" value="Ion_transp-like_CBS"/>
</dbReference>
<feature type="transmembrane region" description="Helical" evidence="12">
    <location>
        <begin position="208"/>
        <end position="226"/>
    </location>
</feature>
<gene>
    <name evidence="15" type="ORF">QR680_003466</name>
</gene>
<feature type="domain" description="CBS" evidence="13">
    <location>
        <begin position="386"/>
        <end position="447"/>
    </location>
</feature>
<evidence type="ECO:0000256" key="3">
    <source>
        <dbReference type="ARBA" id="ARBA00022692"/>
    </source>
</evidence>
<dbReference type="PROSITE" id="PS51371">
    <property type="entry name" value="CBS"/>
    <property type="match status" value="1"/>
</dbReference>
<feature type="transmembrane region" description="Helical" evidence="12">
    <location>
        <begin position="125"/>
        <end position="150"/>
    </location>
</feature>
<evidence type="ECO:0000256" key="2">
    <source>
        <dbReference type="ARBA" id="ARBA00010484"/>
    </source>
</evidence>
<evidence type="ECO:0000313" key="16">
    <source>
        <dbReference type="Proteomes" id="UP001175271"/>
    </source>
</evidence>
<dbReference type="InterPro" id="IPR002550">
    <property type="entry name" value="CNNM"/>
</dbReference>
<dbReference type="PANTHER" id="PTHR12064:SF94">
    <property type="entry name" value="UNEXTENDED PROTEIN"/>
    <property type="match status" value="1"/>
</dbReference>
<reference evidence="15" key="1">
    <citation type="submission" date="2023-06" db="EMBL/GenBank/DDBJ databases">
        <title>Genomic analysis of the entomopathogenic nematode Steinernema hermaphroditum.</title>
        <authorList>
            <person name="Schwarz E.M."/>
            <person name="Heppert J.K."/>
            <person name="Baniya A."/>
            <person name="Schwartz H.T."/>
            <person name="Tan C.-H."/>
            <person name="Antoshechkin I."/>
            <person name="Sternberg P.W."/>
            <person name="Goodrich-Blair H."/>
            <person name="Dillman A.R."/>
        </authorList>
    </citation>
    <scope>NUCLEOTIDE SEQUENCE</scope>
    <source>
        <strain evidence="15">PS9179</strain>
        <tissue evidence="15">Whole animal</tissue>
    </source>
</reference>
<dbReference type="InterPro" id="IPR000644">
    <property type="entry name" value="CBS_dom"/>
</dbReference>
<dbReference type="GO" id="GO:0008340">
    <property type="term" value="P:determination of adult lifespan"/>
    <property type="evidence" value="ECO:0007669"/>
    <property type="project" value="UniProtKB-ARBA"/>
</dbReference>
<feature type="transmembrane region" description="Helical" evidence="12">
    <location>
        <begin position="238"/>
        <end position="258"/>
    </location>
</feature>
<dbReference type="Gene3D" id="3.10.580.10">
    <property type="entry name" value="CBS-domain"/>
    <property type="match status" value="1"/>
</dbReference>
<dbReference type="FunFam" id="3.10.580.10:FF:000006">
    <property type="entry name" value="DUF21 and CBS domain protein"/>
    <property type="match status" value="1"/>
</dbReference>
<dbReference type="GO" id="GO:0032026">
    <property type="term" value="P:response to magnesium ion"/>
    <property type="evidence" value="ECO:0007669"/>
    <property type="project" value="UniProtKB-ARBA"/>
</dbReference>
<dbReference type="InterPro" id="IPR046342">
    <property type="entry name" value="CBS_dom_sf"/>
</dbReference>
<evidence type="ECO:0000256" key="10">
    <source>
        <dbReference type="PROSITE-ProRule" id="PRU01193"/>
    </source>
</evidence>
<dbReference type="CDD" id="cd04590">
    <property type="entry name" value="CBS_pair_CorC_HlyC_assoc"/>
    <property type="match status" value="1"/>
</dbReference>
<keyword evidence="16" id="KW-1185">Reference proteome</keyword>
<protein>
    <recommendedName>
        <fullName evidence="17">CNNM transmembrane domain-containing protein</fullName>
    </recommendedName>
</protein>
<dbReference type="InterPro" id="IPR045095">
    <property type="entry name" value="ACDP"/>
</dbReference>
<dbReference type="EMBL" id="JAUCMV010000005">
    <property type="protein sequence ID" value="KAK0400372.1"/>
    <property type="molecule type" value="Genomic_DNA"/>
</dbReference>
<evidence type="ECO:0000256" key="4">
    <source>
        <dbReference type="ARBA" id="ARBA00022737"/>
    </source>
</evidence>
<keyword evidence="7 9" id="KW-0129">CBS domain</keyword>
<dbReference type="Pfam" id="PF01595">
    <property type="entry name" value="CNNM"/>
    <property type="match status" value="1"/>
</dbReference>
<dbReference type="GO" id="GO:0015693">
    <property type="term" value="P:magnesium ion transport"/>
    <property type="evidence" value="ECO:0007669"/>
    <property type="project" value="UniProtKB-ARBA"/>
</dbReference>
<keyword evidence="5 10" id="KW-1133">Transmembrane helix</keyword>
<dbReference type="PANTHER" id="PTHR12064">
    <property type="entry name" value="METAL TRANSPORTER CNNM"/>
    <property type="match status" value="1"/>
</dbReference>
<dbReference type="Pfam" id="PF00571">
    <property type="entry name" value="CBS"/>
    <property type="match status" value="1"/>
</dbReference>
<dbReference type="GO" id="GO:0040018">
    <property type="term" value="P:positive regulation of multicellular organism growth"/>
    <property type="evidence" value="ECO:0007669"/>
    <property type="project" value="UniProtKB-ARBA"/>
</dbReference>
<evidence type="ECO:0000256" key="6">
    <source>
        <dbReference type="ARBA" id="ARBA00023065"/>
    </source>
</evidence>
<dbReference type="SUPFAM" id="SSF54631">
    <property type="entry name" value="CBS-domain pair"/>
    <property type="match status" value="1"/>
</dbReference>
<dbReference type="GO" id="GO:0010960">
    <property type="term" value="P:magnesium ion homeostasis"/>
    <property type="evidence" value="ECO:0007669"/>
    <property type="project" value="InterPro"/>
</dbReference>
<name>A0AA39H6X5_9BILA</name>
<evidence type="ECO:0000256" key="11">
    <source>
        <dbReference type="SAM" id="Coils"/>
    </source>
</evidence>
<proteinExistence type="inferred from homology"/>
<comment type="caution">
    <text evidence="15">The sequence shown here is derived from an EMBL/GenBank/DDBJ whole genome shotgun (WGS) entry which is preliminary data.</text>
</comment>
<keyword evidence="8 10" id="KW-0472">Membrane</keyword>